<comment type="caution">
    <text evidence="2">The sequence shown here is derived from an EMBL/GenBank/DDBJ whole genome shotgun (WGS) entry which is preliminary data.</text>
</comment>
<reference evidence="3" key="1">
    <citation type="journal article" date="2019" name="Int. J. Syst. Evol. Microbiol.">
        <title>The Global Catalogue of Microorganisms (GCM) 10K type strain sequencing project: providing services to taxonomists for standard genome sequencing and annotation.</title>
        <authorList>
            <consortium name="The Broad Institute Genomics Platform"/>
            <consortium name="The Broad Institute Genome Sequencing Center for Infectious Disease"/>
            <person name="Wu L."/>
            <person name="Ma J."/>
        </authorList>
    </citation>
    <scope>NUCLEOTIDE SEQUENCE [LARGE SCALE GENOMIC DNA]</scope>
    <source>
        <strain evidence="3">JCM 4594</strain>
    </source>
</reference>
<accession>A0ABQ3AV43</accession>
<protein>
    <submittedName>
        <fullName evidence="2">Uncharacterized protein</fullName>
    </submittedName>
</protein>
<dbReference type="EMBL" id="BMUU01000019">
    <property type="protein sequence ID" value="GGY67040.1"/>
    <property type="molecule type" value="Genomic_DNA"/>
</dbReference>
<feature type="region of interest" description="Disordered" evidence="1">
    <location>
        <begin position="1"/>
        <end position="28"/>
    </location>
</feature>
<evidence type="ECO:0000313" key="3">
    <source>
        <dbReference type="Proteomes" id="UP000600946"/>
    </source>
</evidence>
<proteinExistence type="predicted"/>
<evidence type="ECO:0000313" key="2">
    <source>
        <dbReference type="EMBL" id="GGY67040.1"/>
    </source>
</evidence>
<gene>
    <name evidence="2" type="ORF">GCM10010326_71980</name>
</gene>
<organism evidence="2 3">
    <name type="scientific">Streptomyces xanthochromogenes</name>
    <dbReference type="NCBI Taxonomy" id="67384"/>
    <lineage>
        <taxon>Bacteria</taxon>
        <taxon>Bacillati</taxon>
        <taxon>Actinomycetota</taxon>
        <taxon>Actinomycetes</taxon>
        <taxon>Kitasatosporales</taxon>
        <taxon>Streptomycetaceae</taxon>
        <taxon>Streptomyces</taxon>
    </lineage>
</organism>
<keyword evidence="3" id="KW-1185">Reference proteome</keyword>
<feature type="compositionally biased region" description="Basic and acidic residues" evidence="1">
    <location>
        <begin position="7"/>
        <end position="22"/>
    </location>
</feature>
<sequence>MQQVEPPEQHEPDGLLSEREAHSVPLDEDVEREDALLPEADPAAVGGVRQTLPAVF</sequence>
<evidence type="ECO:0000256" key="1">
    <source>
        <dbReference type="SAM" id="MobiDB-lite"/>
    </source>
</evidence>
<name>A0ABQ3AV43_9ACTN</name>
<dbReference type="Proteomes" id="UP000600946">
    <property type="component" value="Unassembled WGS sequence"/>
</dbReference>